<keyword evidence="2" id="KW-1185">Reference proteome</keyword>
<reference evidence="1 2" key="1">
    <citation type="submission" date="2024-06" db="EMBL/GenBank/DDBJ databases">
        <title>The Natural Products Discovery Center: Release of the First 8490 Sequenced Strains for Exploring Actinobacteria Biosynthetic Diversity.</title>
        <authorList>
            <person name="Kalkreuter E."/>
            <person name="Kautsar S.A."/>
            <person name="Yang D."/>
            <person name="Bader C.D."/>
            <person name="Teijaro C.N."/>
            <person name="Fluegel L."/>
            <person name="Davis C.M."/>
            <person name="Simpson J.R."/>
            <person name="Lauterbach L."/>
            <person name="Steele A.D."/>
            <person name="Gui C."/>
            <person name="Meng S."/>
            <person name="Li G."/>
            <person name="Viehrig K."/>
            <person name="Ye F."/>
            <person name="Su P."/>
            <person name="Kiefer A.F."/>
            <person name="Nichols A."/>
            <person name="Cepeda A.J."/>
            <person name="Yan W."/>
            <person name="Fan B."/>
            <person name="Jiang Y."/>
            <person name="Adhikari A."/>
            <person name="Zheng C.-J."/>
            <person name="Schuster L."/>
            <person name="Cowan T.M."/>
            <person name="Smanski M.J."/>
            <person name="Chevrette M.G."/>
            <person name="De Carvalho L.P.S."/>
            <person name="Shen B."/>
        </authorList>
    </citation>
    <scope>NUCLEOTIDE SEQUENCE [LARGE SCALE GENOMIC DNA]</scope>
    <source>
        <strain evidence="1 2">NPDC019708</strain>
    </source>
</reference>
<proteinExistence type="predicted"/>
<organism evidence="1 2">
    <name type="scientific">Nocardia rhamnosiphila</name>
    <dbReference type="NCBI Taxonomy" id="426716"/>
    <lineage>
        <taxon>Bacteria</taxon>
        <taxon>Bacillati</taxon>
        <taxon>Actinomycetota</taxon>
        <taxon>Actinomycetes</taxon>
        <taxon>Mycobacteriales</taxon>
        <taxon>Nocardiaceae</taxon>
        <taxon>Nocardia</taxon>
    </lineage>
</organism>
<dbReference type="RefSeq" id="WP_356956563.1">
    <property type="nucleotide sequence ID" value="NZ_JBEYBD010000006.1"/>
</dbReference>
<accession>A0ABV2WQS8</accession>
<dbReference type="Gene3D" id="1.10.287.1060">
    <property type="entry name" value="ESAT-6-like"/>
    <property type="match status" value="1"/>
</dbReference>
<name>A0ABV2WQS8_9NOCA</name>
<evidence type="ECO:0000313" key="1">
    <source>
        <dbReference type="EMBL" id="MEU1953231.1"/>
    </source>
</evidence>
<dbReference type="EMBL" id="JBEYBF010000009">
    <property type="protein sequence ID" value="MEU1953231.1"/>
    <property type="molecule type" value="Genomic_DNA"/>
</dbReference>
<protein>
    <recommendedName>
        <fullName evidence="3">WXG100 family type VII secretion target</fullName>
    </recommendedName>
</protein>
<dbReference type="SUPFAM" id="SSF140453">
    <property type="entry name" value="EsxAB dimer-like"/>
    <property type="match status" value="1"/>
</dbReference>
<evidence type="ECO:0000313" key="2">
    <source>
        <dbReference type="Proteomes" id="UP001550628"/>
    </source>
</evidence>
<comment type="caution">
    <text evidence="1">The sequence shown here is derived from an EMBL/GenBank/DDBJ whole genome shotgun (WGS) entry which is preliminary data.</text>
</comment>
<gene>
    <name evidence="1" type="ORF">ABZ510_15320</name>
</gene>
<dbReference type="Proteomes" id="UP001550628">
    <property type="component" value="Unassembled WGS sequence"/>
</dbReference>
<dbReference type="InterPro" id="IPR036689">
    <property type="entry name" value="ESAT-6-like_sf"/>
</dbReference>
<sequence length="111" mass="11861">MSRHHVDTDALDGLNAQLRGLLGFTDDQLVQLQQRMNLLHNGGGAATPWTGETAEAARIAMDTWITGAQQVRDGLAKMEAASKNAHDSYTSAFTAILARLDRGPAAEDGSQ</sequence>
<evidence type="ECO:0008006" key="3">
    <source>
        <dbReference type="Google" id="ProtNLM"/>
    </source>
</evidence>